<dbReference type="InterPro" id="IPR002035">
    <property type="entry name" value="VWF_A"/>
</dbReference>
<dbReference type="SMART" id="SM00327">
    <property type="entry name" value="VWA"/>
    <property type="match status" value="1"/>
</dbReference>
<evidence type="ECO:0000256" key="5">
    <source>
        <dbReference type="SAM" id="MobiDB-lite"/>
    </source>
</evidence>
<evidence type="ECO:0000256" key="1">
    <source>
        <dbReference type="ARBA" id="ARBA00022475"/>
    </source>
</evidence>
<dbReference type="Proteomes" id="UP000624703">
    <property type="component" value="Unassembled WGS sequence"/>
</dbReference>
<evidence type="ECO:0000256" key="3">
    <source>
        <dbReference type="ARBA" id="ARBA00022989"/>
    </source>
</evidence>
<feature type="compositionally biased region" description="Low complexity" evidence="5">
    <location>
        <begin position="616"/>
        <end position="654"/>
    </location>
</feature>
<dbReference type="SUPFAM" id="SSF53300">
    <property type="entry name" value="vWA-like"/>
    <property type="match status" value="1"/>
</dbReference>
<evidence type="ECO:0000256" key="2">
    <source>
        <dbReference type="ARBA" id="ARBA00022692"/>
    </source>
</evidence>
<keyword evidence="2 6" id="KW-0812">Transmembrane</keyword>
<feature type="compositionally biased region" description="Acidic residues" evidence="5">
    <location>
        <begin position="604"/>
        <end position="615"/>
    </location>
</feature>
<feature type="domain" description="VWFA" evidence="7">
    <location>
        <begin position="71"/>
        <end position="269"/>
    </location>
</feature>
<evidence type="ECO:0000313" key="8">
    <source>
        <dbReference type="EMBL" id="MBK1792310.1"/>
    </source>
</evidence>
<evidence type="ECO:0000256" key="6">
    <source>
        <dbReference type="SAM" id="Phobius"/>
    </source>
</evidence>
<dbReference type="Pfam" id="PF13519">
    <property type="entry name" value="VWA_2"/>
    <property type="match status" value="1"/>
</dbReference>
<feature type="transmembrane region" description="Helical" evidence="6">
    <location>
        <begin position="328"/>
        <end position="346"/>
    </location>
</feature>
<organism evidence="8 9">
    <name type="scientific">Persicirhabdus sediminis</name>
    <dbReference type="NCBI Taxonomy" id="454144"/>
    <lineage>
        <taxon>Bacteria</taxon>
        <taxon>Pseudomonadati</taxon>
        <taxon>Verrucomicrobiota</taxon>
        <taxon>Verrucomicrobiia</taxon>
        <taxon>Verrucomicrobiales</taxon>
        <taxon>Verrucomicrobiaceae</taxon>
        <taxon>Persicirhabdus</taxon>
    </lineage>
</organism>
<proteinExistence type="predicted"/>
<name>A0A8J7SMV4_9BACT</name>
<accession>A0A8J7SMV4</accession>
<protein>
    <submittedName>
        <fullName evidence="8">VWA domain-containing protein</fullName>
    </submittedName>
</protein>
<dbReference type="PROSITE" id="PS50234">
    <property type="entry name" value="VWFA"/>
    <property type="match status" value="1"/>
</dbReference>
<dbReference type="AlphaFoldDB" id="A0A8J7SMV4"/>
<comment type="caution">
    <text evidence="8">The sequence shown here is derived from an EMBL/GenBank/DDBJ whole genome shotgun (WGS) entry which is preliminary data.</text>
</comment>
<dbReference type="PANTHER" id="PTHR22550">
    <property type="entry name" value="SPORE GERMINATION PROTEIN"/>
    <property type="match status" value="1"/>
</dbReference>
<dbReference type="RefSeq" id="WP_200312322.1">
    <property type="nucleotide sequence ID" value="NZ_JAENIM010000044.1"/>
</dbReference>
<dbReference type="EMBL" id="JAENIM010000044">
    <property type="protein sequence ID" value="MBK1792310.1"/>
    <property type="molecule type" value="Genomic_DNA"/>
</dbReference>
<evidence type="ECO:0000256" key="4">
    <source>
        <dbReference type="ARBA" id="ARBA00023136"/>
    </source>
</evidence>
<feature type="region of interest" description="Disordered" evidence="5">
    <location>
        <begin position="514"/>
        <end position="701"/>
    </location>
</feature>
<feature type="transmembrane region" description="Helical" evidence="6">
    <location>
        <begin position="286"/>
        <end position="308"/>
    </location>
</feature>
<keyword evidence="3 6" id="KW-1133">Transmembrane helix</keyword>
<evidence type="ECO:0000259" key="7">
    <source>
        <dbReference type="PROSITE" id="PS50234"/>
    </source>
</evidence>
<feature type="compositionally biased region" description="Low complexity" evidence="5">
    <location>
        <begin position="520"/>
        <end position="603"/>
    </location>
</feature>
<dbReference type="Gene3D" id="3.40.50.410">
    <property type="entry name" value="von Willebrand factor, type A domain"/>
    <property type="match status" value="1"/>
</dbReference>
<reference evidence="8" key="1">
    <citation type="submission" date="2021-01" db="EMBL/GenBank/DDBJ databases">
        <title>Modified the classification status of verrucomicrobia.</title>
        <authorList>
            <person name="Feng X."/>
        </authorList>
    </citation>
    <scope>NUCLEOTIDE SEQUENCE</scope>
    <source>
        <strain evidence="8">_KCTC 22039</strain>
    </source>
</reference>
<sequence>MVAVIAARKQSKAWLSLVAPRLRDRLVKRRPPFMKWLAFTLALCGFALLCLTMARPFHGHEEVTSTTRSRNIMISIDTSRSMLVEDVSPNRLEAAKAIALELLAASPQDRVGVMVYAGESMIIAPLTIDHNAVRETISQLDTDYIPMGGSNMDRMVEMAMDSFKKSGHSRNALVIIGDGEDYSENIDSTIKQIRESSHLICSVAVGTERGGIIPDPRQRDGKFRDFRGQTVLSKMEVSPLNELAAASGGPFMGATADTVKQITQAISAIDAEEEKDRVRTIPLERYQWALLPAVILLFLSVLATMSFARRGQPDAPAQPARKANKKPILSALAIAGITLAATSQPAHAAGKVVAAKAALEKQDYQLALSLLAEANDLGNAERRAQIDFAEGTAHYKLGDLRSAADSFSRSLLSQNNQLQSESYYNLGNTLFLQGWQRIGVKDLSKPAEAFTEFVTKDAKDNKGEGTKELIGLWESALQQYQQSSQLNASHSAAATNAKEVEKWLQLLKNTKVQEEMENPQDQQDQDQQNQDQQNQDQQNQDQQNQDQQNQDQQNQDQQNQDQQNQDQQNQDQQNQDQQNQDQQNQDQQNQDQQNQDQQNQDQQEGQEGDQQEDQEGQQQDGQQQEGQEGQQQNQQGQEQQGEGQEGQQQDGQQGMEARQLSEQEMEAAREHARQILEANSDLETKPIRRRNRWQRQPKQDW</sequence>
<evidence type="ECO:0000313" key="9">
    <source>
        <dbReference type="Proteomes" id="UP000624703"/>
    </source>
</evidence>
<keyword evidence="1" id="KW-1003">Cell membrane</keyword>
<keyword evidence="9" id="KW-1185">Reference proteome</keyword>
<dbReference type="InterPro" id="IPR036465">
    <property type="entry name" value="vWFA_dom_sf"/>
</dbReference>
<keyword evidence="4 6" id="KW-0472">Membrane</keyword>
<gene>
    <name evidence="8" type="ORF">JIN82_14195</name>
</gene>
<dbReference type="SUPFAM" id="SSF81901">
    <property type="entry name" value="HCP-like"/>
    <property type="match status" value="1"/>
</dbReference>
<dbReference type="InterPro" id="IPR050768">
    <property type="entry name" value="UPF0353/GerABKA_families"/>
</dbReference>
<dbReference type="PANTHER" id="PTHR22550:SF5">
    <property type="entry name" value="LEUCINE ZIPPER PROTEIN 4"/>
    <property type="match status" value="1"/>
</dbReference>